<dbReference type="EMBL" id="ML213506">
    <property type="protein sequence ID" value="TFK54364.1"/>
    <property type="molecule type" value="Genomic_DNA"/>
</dbReference>
<evidence type="ECO:0000313" key="5">
    <source>
        <dbReference type="Proteomes" id="UP000305948"/>
    </source>
</evidence>
<feature type="compositionally biased region" description="Polar residues" evidence="1">
    <location>
        <begin position="297"/>
        <end position="306"/>
    </location>
</feature>
<feature type="region of interest" description="Disordered" evidence="1">
    <location>
        <begin position="194"/>
        <end position="219"/>
    </location>
</feature>
<reference evidence="4 5" key="1">
    <citation type="journal article" date="2019" name="Nat. Ecol. Evol.">
        <title>Megaphylogeny resolves global patterns of mushroom evolution.</title>
        <authorList>
            <person name="Varga T."/>
            <person name="Krizsan K."/>
            <person name="Foldi C."/>
            <person name="Dima B."/>
            <person name="Sanchez-Garcia M."/>
            <person name="Sanchez-Ramirez S."/>
            <person name="Szollosi G.J."/>
            <person name="Szarkandi J.G."/>
            <person name="Papp V."/>
            <person name="Albert L."/>
            <person name="Andreopoulos W."/>
            <person name="Angelini C."/>
            <person name="Antonin V."/>
            <person name="Barry K.W."/>
            <person name="Bougher N.L."/>
            <person name="Buchanan P."/>
            <person name="Buyck B."/>
            <person name="Bense V."/>
            <person name="Catcheside P."/>
            <person name="Chovatia M."/>
            <person name="Cooper J."/>
            <person name="Damon W."/>
            <person name="Desjardin D."/>
            <person name="Finy P."/>
            <person name="Geml J."/>
            <person name="Haridas S."/>
            <person name="Hughes K."/>
            <person name="Justo A."/>
            <person name="Karasinski D."/>
            <person name="Kautmanova I."/>
            <person name="Kiss B."/>
            <person name="Kocsube S."/>
            <person name="Kotiranta H."/>
            <person name="LaButti K.M."/>
            <person name="Lechner B.E."/>
            <person name="Liimatainen K."/>
            <person name="Lipzen A."/>
            <person name="Lukacs Z."/>
            <person name="Mihaltcheva S."/>
            <person name="Morgado L.N."/>
            <person name="Niskanen T."/>
            <person name="Noordeloos M.E."/>
            <person name="Ohm R.A."/>
            <person name="Ortiz-Santana B."/>
            <person name="Ovrebo C."/>
            <person name="Racz N."/>
            <person name="Riley R."/>
            <person name="Savchenko A."/>
            <person name="Shiryaev A."/>
            <person name="Soop K."/>
            <person name="Spirin V."/>
            <person name="Szebenyi C."/>
            <person name="Tomsovsky M."/>
            <person name="Tulloss R.E."/>
            <person name="Uehling J."/>
            <person name="Grigoriev I.V."/>
            <person name="Vagvolgyi C."/>
            <person name="Papp T."/>
            <person name="Martin F.M."/>
            <person name="Miettinen O."/>
            <person name="Hibbett D.S."/>
            <person name="Nagy L.G."/>
        </authorList>
    </citation>
    <scope>NUCLEOTIDE SEQUENCE [LARGE SCALE GENOMIC DNA]</scope>
    <source>
        <strain evidence="4 5">OMC1185</strain>
    </source>
</reference>
<feature type="chain" id="PRO_5022893954" evidence="3">
    <location>
        <begin position="23"/>
        <end position="388"/>
    </location>
</feature>
<evidence type="ECO:0000256" key="2">
    <source>
        <dbReference type="SAM" id="Phobius"/>
    </source>
</evidence>
<protein>
    <submittedName>
        <fullName evidence="4">Uncharacterized protein</fullName>
    </submittedName>
</protein>
<proteinExistence type="predicted"/>
<evidence type="ECO:0000256" key="3">
    <source>
        <dbReference type="SAM" id="SignalP"/>
    </source>
</evidence>
<dbReference type="AlphaFoldDB" id="A0A5C3N9L0"/>
<feature type="compositionally biased region" description="Polar residues" evidence="1">
    <location>
        <begin position="137"/>
        <end position="162"/>
    </location>
</feature>
<accession>A0A5C3N9L0</accession>
<keyword evidence="3" id="KW-0732">Signal</keyword>
<evidence type="ECO:0000256" key="1">
    <source>
        <dbReference type="SAM" id="MobiDB-lite"/>
    </source>
</evidence>
<dbReference type="STRING" id="5364.A0A5C3N9L0"/>
<keyword evidence="5" id="KW-1185">Reference proteome</keyword>
<dbReference type="OrthoDB" id="10577040at2759"/>
<feature type="compositionally biased region" description="Polar residues" evidence="1">
    <location>
        <begin position="264"/>
        <end position="279"/>
    </location>
</feature>
<feature type="signal peptide" evidence="3">
    <location>
        <begin position="1"/>
        <end position="22"/>
    </location>
</feature>
<feature type="transmembrane region" description="Helical" evidence="2">
    <location>
        <begin position="64"/>
        <end position="86"/>
    </location>
</feature>
<keyword evidence="2" id="KW-1133">Transmembrane helix</keyword>
<dbReference type="Proteomes" id="UP000305948">
    <property type="component" value="Unassembled WGS sequence"/>
</dbReference>
<feature type="compositionally biased region" description="Polar residues" evidence="1">
    <location>
        <begin position="194"/>
        <end position="207"/>
    </location>
</feature>
<feature type="region of interest" description="Disordered" evidence="1">
    <location>
        <begin position="256"/>
        <end position="388"/>
    </location>
</feature>
<gene>
    <name evidence="4" type="ORF">OE88DRAFT_1806106</name>
</gene>
<sequence>MSLLSTLLWVAFLSLRPRSVKARRPRFRFRRDDDSSSSSDSDSDNHCNRICRSRRRKARLSKGAIAGIVIGIVIFLVLFFLVIWLCRRRRRQKRLQEKTIAILEQRRNDDPLPPIVPPKNDESARRRNSDLLIPASLTPSSPTGRAFTSTRNISPSSPTGTHSDFAFLRSLGHSHSQRSTGPGTHEMTEETITSMGNLGHSGSQRSADSGPHERRGGDVASVAMGNLGHAQSQRSTSSNPHENIIRNLGASMLHPSAGDASFPYPTTAQLDPLDRSQSPLGPIGPLPNPHERDVPSNLAQSNTIPSGLSGPRPASLGLTHSNTMSSSSPSVYANTSMAPRRASTLHEEMTMYQKKLEVHDQEEAQIARERAEGEDPPPQYEQGASVGR</sequence>
<organism evidence="4 5">
    <name type="scientific">Heliocybe sulcata</name>
    <dbReference type="NCBI Taxonomy" id="5364"/>
    <lineage>
        <taxon>Eukaryota</taxon>
        <taxon>Fungi</taxon>
        <taxon>Dikarya</taxon>
        <taxon>Basidiomycota</taxon>
        <taxon>Agaricomycotina</taxon>
        <taxon>Agaricomycetes</taxon>
        <taxon>Gloeophyllales</taxon>
        <taxon>Gloeophyllaceae</taxon>
        <taxon>Heliocybe</taxon>
    </lineage>
</organism>
<name>A0A5C3N9L0_9AGAM</name>
<feature type="compositionally biased region" description="Basic and acidic residues" evidence="1">
    <location>
        <begin position="344"/>
        <end position="373"/>
    </location>
</feature>
<keyword evidence="2" id="KW-0472">Membrane</keyword>
<evidence type="ECO:0000313" key="4">
    <source>
        <dbReference type="EMBL" id="TFK54364.1"/>
    </source>
</evidence>
<keyword evidence="2" id="KW-0812">Transmembrane</keyword>
<feature type="region of interest" description="Disordered" evidence="1">
    <location>
        <begin position="108"/>
        <end position="165"/>
    </location>
</feature>
<feature type="compositionally biased region" description="Basic and acidic residues" evidence="1">
    <location>
        <begin position="119"/>
        <end position="129"/>
    </location>
</feature>